<proteinExistence type="predicted"/>
<dbReference type="Proteomes" id="UP000299102">
    <property type="component" value="Unassembled WGS sequence"/>
</dbReference>
<evidence type="ECO:0000256" key="1">
    <source>
        <dbReference type="SAM" id="MobiDB-lite"/>
    </source>
</evidence>
<evidence type="ECO:0000313" key="3">
    <source>
        <dbReference type="Proteomes" id="UP000299102"/>
    </source>
</evidence>
<feature type="compositionally biased region" description="Basic residues" evidence="1">
    <location>
        <begin position="1"/>
        <end position="21"/>
    </location>
</feature>
<gene>
    <name evidence="2" type="ORF">EVAR_8636_1</name>
</gene>
<organism evidence="2 3">
    <name type="scientific">Eumeta variegata</name>
    <name type="common">Bagworm moth</name>
    <name type="synonym">Eumeta japonica</name>
    <dbReference type="NCBI Taxonomy" id="151549"/>
    <lineage>
        <taxon>Eukaryota</taxon>
        <taxon>Metazoa</taxon>
        <taxon>Ecdysozoa</taxon>
        <taxon>Arthropoda</taxon>
        <taxon>Hexapoda</taxon>
        <taxon>Insecta</taxon>
        <taxon>Pterygota</taxon>
        <taxon>Neoptera</taxon>
        <taxon>Endopterygota</taxon>
        <taxon>Lepidoptera</taxon>
        <taxon>Glossata</taxon>
        <taxon>Ditrysia</taxon>
        <taxon>Tineoidea</taxon>
        <taxon>Psychidae</taxon>
        <taxon>Oiketicinae</taxon>
        <taxon>Eumeta</taxon>
    </lineage>
</organism>
<comment type="caution">
    <text evidence="2">The sequence shown here is derived from an EMBL/GenBank/DDBJ whole genome shotgun (WGS) entry which is preliminary data.</text>
</comment>
<protein>
    <submittedName>
        <fullName evidence="2">Uncharacterized protein</fullName>
    </submittedName>
</protein>
<keyword evidence="3" id="KW-1185">Reference proteome</keyword>
<accession>A0A4C1TUR2</accession>
<reference evidence="2 3" key="1">
    <citation type="journal article" date="2019" name="Commun. Biol.">
        <title>The bagworm genome reveals a unique fibroin gene that provides high tensile strength.</title>
        <authorList>
            <person name="Kono N."/>
            <person name="Nakamura H."/>
            <person name="Ohtoshi R."/>
            <person name="Tomita M."/>
            <person name="Numata K."/>
            <person name="Arakawa K."/>
        </authorList>
    </citation>
    <scope>NUCLEOTIDE SEQUENCE [LARGE SCALE GENOMIC DNA]</scope>
</reference>
<feature type="region of interest" description="Disordered" evidence="1">
    <location>
        <begin position="69"/>
        <end position="91"/>
    </location>
</feature>
<dbReference type="AlphaFoldDB" id="A0A4C1TUR2"/>
<sequence>MPPRRTIVHQKQRKAAKKRRGKTEESQPRKAASTERFQSIQECGANATGALRTTVRAILDECDASVSSGMSRLASNCPKKARDQRTWTIIR</sequence>
<evidence type="ECO:0000313" key="2">
    <source>
        <dbReference type="EMBL" id="GBP17638.1"/>
    </source>
</evidence>
<dbReference type="EMBL" id="BGZK01000089">
    <property type="protein sequence ID" value="GBP17638.1"/>
    <property type="molecule type" value="Genomic_DNA"/>
</dbReference>
<name>A0A4C1TUR2_EUMVA</name>
<feature type="region of interest" description="Disordered" evidence="1">
    <location>
        <begin position="1"/>
        <end position="36"/>
    </location>
</feature>